<evidence type="ECO:0000256" key="2">
    <source>
        <dbReference type="ARBA" id="ARBA00022679"/>
    </source>
</evidence>
<evidence type="ECO:0000256" key="1">
    <source>
        <dbReference type="ARBA" id="ARBA00022603"/>
    </source>
</evidence>
<dbReference type="Gene3D" id="1.10.8.10">
    <property type="entry name" value="DNA helicase RuvA subunit, C-terminal domain"/>
    <property type="match status" value="1"/>
</dbReference>
<feature type="domain" description="Methyltransferase small" evidence="6">
    <location>
        <begin position="98"/>
        <end position="188"/>
    </location>
</feature>
<dbReference type="Proteomes" id="UP001620408">
    <property type="component" value="Unassembled WGS sequence"/>
</dbReference>
<comment type="function">
    <text evidence="5">Methylates the class 1 translation termination release factors RF1/PrfA and RF2/PrfB on the glutamine residue of the universally conserved GGQ motif.</text>
</comment>
<dbReference type="Pfam" id="PF17827">
    <property type="entry name" value="PrmC_N"/>
    <property type="match status" value="1"/>
</dbReference>
<dbReference type="NCBIfam" id="TIGR00536">
    <property type="entry name" value="hemK_fam"/>
    <property type="match status" value="1"/>
</dbReference>
<feature type="binding site" evidence="5">
    <location>
        <position position="166"/>
    </location>
    <ligand>
        <name>S-adenosyl-L-methionine</name>
        <dbReference type="ChEBI" id="CHEBI:59789"/>
    </ligand>
</feature>
<dbReference type="InterPro" id="IPR002052">
    <property type="entry name" value="DNA_methylase_N6_adenine_CS"/>
</dbReference>
<dbReference type="Pfam" id="PF05175">
    <property type="entry name" value="MTS"/>
    <property type="match status" value="1"/>
</dbReference>
<dbReference type="EMBL" id="JADIKD010000008">
    <property type="protein sequence ID" value="MFK2917040.1"/>
    <property type="molecule type" value="Genomic_DNA"/>
</dbReference>
<gene>
    <name evidence="5 8" type="primary">prmC</name>
    <name evidence="8" type="ORF">ISS97_07185</name>
</gene>
<evidence type="ECO:0000259" key="7">
    <source>
        <dbReference type="Pfam" id="PF17827"/>
    </source>
</evidence>
<keyword evidence="3 5" id="KW-0949">S-adenosyl-L-methionine</keyword>
<comment type="catalytic activity">
    <reaction evidence="4 5">
        <text>L-glutaminyl-[peptide chain release factor] + S-adenosyl-L-methionine = N(5)-methyl-L-glutaminyl-[peptide chain release factor] + S-adenosyl-L-homocysteine + H(+)</text>
        <dbReference type="Rhea" id="RHEA:42896"/>
        <dbReference type="Rhea" id="RHEA-COMP:10271"/>
        <dbReference type="Rhea" id="RHEA-COMP:10272"/>
        <dbReference type="ChEBI" id="CHEBI:15378"/>
        <dbReference type="ChEBI" id="CHEBI:30011"/>
        <dbReference type="ChEBI" id="CHEBI:57856"/>
        <dbReference type="ChEBI" id="CHEBI:59789"/>
        <dbReference type="ChEBI" id="CHEBI:61891"/>
        <dbReference type="EC" id="2.1.1.297"/>
    </reaction>
</comment>
<dbReference type="InterPro" id="IPR004556">
    <property type="entry name" value="HemK-like"/>
</dbReference>
<accession>A0ABW8K2A8</accession>
<keyword evidence="2 5" id="KW-0808">Transferase</keyword>
<dbReference type="InterPro" id="IPR007848">
    <property type="entry name" value="Small_mtfrase_dom"/>
</dbReference>
<dbReference type="InterPro" id="IPR040758">
    <property type="entry name" value="PrmC_N"/>
</dbReference>
<name>A0ABW8K2A8_9GAMM</name>
<feature type="domain" description="Release factor glutamine methyltransferase N-terminal" evidence="7">
    <location>
        <begin position="11"/>
        <end position="70"/>
    </location>
</feature>
<organism evidence="8 9">
    <name type="scientific">Dyella koreensis</name>
    <dbReference type="NCBI Taxonomy" id="311235"/>
    <lineage>
        <taxon>Bacteria</taxon>
        <taxon>Pseudomonadati</taxon>
        <taxon>Pseudomonadota</taxon>
        <taxon>Gammaproteobacteria</taxon>
        <taxon>Lysobacterales</taxon>
        <taxon>Rhodanobacteraceae</taxon>
        <taxon>Dyella</taxon>
    </lineage>
</organism>
<dbReference type="Gene3D" id="3.40.50.150">
    <property type="entry name" value="Vaccinia Virus protein VP39"/>
    <property type="match status" value="1"/>
</dbReference>
<dbReference type="GO" id="GO:0102559">
    <property type="term" value="F:peptide chain release factor N(5)-glutamine methyltransferase activity"/>
    <property type="evidence" value="ECO:0007669"/>
    <property type="project" value="UniProtKB-EC"/>
</dbReference>
<feature type="binding site" evidence="5">
    <location>
        <begin position="115"/>
        <end position="119"/>
    </location>
    <ligand>
        <name>S-adenosyl-L-methionine</name>
        <dbReference type="ChEBI" id="CHEBI:59789"/>
    </ligand>
</feature>
<dbReference type="PANTHER" id="PTHR18895:SF74">
    <property type="entry name" value="MTRF1L RELEASE FACTOR GLUTAMINE METHYLTRANSFERASE"/>
    <property type="match status" value="1"/>
</dbReference>
<dbReference type="GO" id="GO:0032259">
    <property type="term" value="P:methylation"/>
    <property type="evidence" value="ECO:0007669"/>
    <property type="project" value="UniProtKB-KW"/>
</dbReference>
<evidence type="ECO:0000259" key="6">
    <source>
        <dbReference type="Pfam" id="PF05175"/>
    </source>
</evidence>
<dbReference type="InterPro" id="IPR029063">
    <property type="entry name" value="SAM-dependent_MTases_sf"/>
</dbReference>
<feature type="binding site" evidence="5">
    <location>
        <begin position="181"/>
        <end position="184"/>
    </location>
    <ligand>
        <name>substrate</name>
    </ligand>
</feature>
<evidence type="ECO:0000256" key="3">
    <source>
        <dbReference type="ARBA" id="ARBA00022691"/>
    </source>
</evidence>
<dbReference type="RefSeq" id="WP_379986944.1">
    <property type="nucleotide sequence ID" value="NZ_JADIKD010000008.1"/>
</dbReference>
<protein>
    <recommendedName>
        <fullName evidence="5">Release factor glutamine methyltransferase</fullName>
        <shortName evidence="5">RF MTase</shortName>
        <ecNumber evidence="5">2.1.1.297</ecNumber>
    </recommendedName>
    <alternativeName>
        <fullName evidence="5">N5-glutamine methyltransferase PrmC</fullName>
    </alternativeName>
    <alternativeName>
        <fullName evidence="5">Protein-(glutamine-N5) MTase PrmC</fullName>
    </alternativeName>
    <alternativeName>
        <fullName evidence="5">Protein-glutamine N-methyltransferase PrmC</fullName>
    </alternativeName>
</protein>
<feature type="binding site" evidence="5">
    <location>
        <position position="181"/>
    </location>
    <ligand>
        <name>S-adenosyl-L-methionine</name>
        <dbReference type="ChEBI" id="CHEBI:59789"/>
    </ligand>
</feature>
<dbReference type="InterPro" id="IPR050320">
    <property type="entry name" value="N5-glutamine_MTase"/>
</dbReference>
<proteinExistence type="inferred from homology"/>
<dbReference type="SUPFAM" id="SSF53335">
    <property type="entry name" value="S-adenosyl-L-methionine-dependent methyltransferases"/>
    <property type="match status" value="1"/>
</dbReference>
<evidence type="ECO:0000256" key="4">
    <source>
        <dbReference type="ARBA" id="ARBA00048391"/>
    </source>
</evidence>
<dbReference type="EC" id="2.1.1.297" evidence="5"/>
<feature type="binding site" evidence="5">
    <location>
        <position position="138"/>
    </location>
    <ligand>
        <name>S-adenosyl-L-methionine</name>
        <dbReference type="ChEBI" id="CHEBI:59789"/>
    </ligand>
</feature>
<dbReference type="NCBIfam" id="TIGR03534">
    <property type="entry name" value="RF_mod_PrmC"/>
    <property type="match status" value="1"/>
</dbReference>
<dbReference type="CDD" id="cd02440">
    <property type="entry name" value="AdoMet_MTases"/>
    <property type="match status" value="1"/>
</dbReference>
<evidence type="ECO:0000256" key="5">
    <source>
        <dbReference type="HAMAP-Rule" id="MF_02126"/>
    </source>
</evidence>
<evidence type="ECO:0000313" key="9">
    <source>
        <dbReference type="Proteomes" id="UP001620408"/>
    </source>
</evidence>
<reference evidence="8 9" key="1">
    <citation type="submission" date="2020-10" db="EMBL/GenBank/DDBJ databases">
        <title>Phylogeny of dyella-like bacteria.</title>
        <authorList>
            <person name="Fu J."/>
        </authorList>
    </citation>
    <scope>NUCLEOTIDE SEQUENCE [LARGE SCALE GENOMIC DNA]</scope>
    <source>
        <strain evidence="8 9">BB4</strain>
    </source>
</reference>
<dbReference type="PROSITE" id="PS00092">
    <property type="entry name" value="N6_MTASE"/>
    <property type="match status" value="1"/>
</dbReference>
<keyword evidence="1 5" id="KW-0489">Methyltransferase</keyword>
<sequence>MSDVRGVLAAATQRLGERVDAEALLLHVLQKPRSWLIAHDTDVLDADVIATYEALIARRAAGEPVAYITGHRGFWSLELEVTPATLIPRPETELLVELALRHLPAGQTLRVADLGTGSGAIALAIAHERPQAQVSAVDVSAEALAVARRNAQRLGIGNVRFLQGSWMTPLSGESFAVIVSNPPYIEADDPHLEQGDLRFEPAGALASGTDGLDAIRHIVTEAPARLQPGGWLLMEHGWDQGPPVRALLTAAGYVEVETVPDLEGRDRVSGGRFPG</sequence>
<evidence type="ECO:0000313" key="8">
    <source>
        <dbReference type="EMBL" id="MFK2917040.1"/>
    </source>
</evidence>
<dbReference type="PANTHER" id="PTHR18895">
    <property type="entry name" value="HEMK METHYLTRANSFERASE"/>
    <property type="match status" value="1"/>
</dbReference>
<comment type="caution">
    <text evidence="8">The sequence shown here is derived from an EMBL/GenBank/DDBJ whole genome shotgun (WGS) entry which is preliminary data.</text>
</comment>
<keyword evidence="9" id="KW-1185">Reference proteome</keyword>
<comment type="similarity">
    <text evidence="5">Belongs to the protein N5-glutamine methyltransferase family. PrmC subfamily.</text>
</comment>
<dbReference type="HAMAP" id="MF_02126">
    <property type="entry name" value="RF_methyltr_PrmC"/>
    <property type="match status" value="1"/>
</dbReference>
<dbReference type="InterPro" id="IPR019874">
    <property type="entry name" value="RF_methyltr_PrmC"/>
</dbReference>